<comment type="subcellular location">
    <subcellularLocation>
        <location evidence="4">Cytoplasm</location>
    </subcellularLocation>
</comment>
<dbReference type="Gene3D" id="2.30.290.10">
    <property type="entry name" value="BH3618-like"/>
    <property type="match status" value="1"/>
</dbReference>
<dbReference type="NCBIfam" id="NF009793">
    <property type="entry name" value="PRK13285.1-1"/>
    <property type="match status" value="1"/>
</dbReference>
<dbReference type="GO" id="GO:0044780">
    <property type="term" value="P:bacterial-type flagellum assembly"/>
    <property type="evidence" value="ECO:0007669"/>
    <property type="project" value="UniProtKB-UniRule"/>
</dbReference>
<keyword evidence="5" id="KW-0969">Cilium</keyword>
<keyword evidence="2 4" id="KW-1005">Bacterial flagellum biogenesis</keyword>
<evidence type="ECO:0000313" key="5">
    <source>
        <dbReference type="EMBL" id="KGX86797.1"/>
    </source>
</evidence>
<protein>
    <recommendedName>
        <fullName evidence="4">Flagellar assembly factor FliW</fullName>
    </recommendedName>
</protein>
<dbReference type="HAMAP" id="MF_01185">
    <property type="entry name" value="FliW"/>
    <property type="match status" value="1"/>
</dbReference>
<accession>A0A0A5HT33</accession>
<evidence type="ECO:0000256" key="3">
    <source>
        <dbReference type="ARBA" id="ARBA00022845"/>
    </source>
</evidence>
<comment type="function">
    <text evidence="4">Acts as an anti-CsrA protein, binds CsrA and prevents it from repressing translation of its target genes, one of which is flagellin. Binds to flagellin and participates in the assembly of the flagellum.</text>
</comment>
<sequence>MNIKTKFFGEMEINPESIIKFPNGLPGFEQEDEFVLLAIDEEEIYHSLQSTKSEEVALIVTNPYLFFTEYEFHVDKSTQELLHIEDESDVVVLSVLTLRDSFADSTANLQAPIILNVKKNKAKQLILMDTDYETKHPLVSSQKDGDSDVNP</sequence>
<dbReference type="PANTHER" id="PTHR39190">
    <property type="entry name" value="FLAGELLAR ASSEMBLY FACTOR FLIW"/>
    <property type="match status" value="1"/>
</dbReference>
<dbReference type="SUPFAM" id="SSF141457">
    <property type="entry name" value="BH3618-like"/>
    <property type="match status" value="1"/>
</dbReference>
<keyword evidence="5" id="KW-0966">Cell projection</keyword>
<evidence type="ECO:0000313" key="6">
    <source>
        <dbReference type="Proteomes" id="UP000030403"/>
    </source>
</evidence>
<dbReference type="PANTHER" id="PTHR39190:SF1">
    <property type="entry name" value="FLAGELLAR ASSEMBLY FACTOR FLIW"/>
    <property type="match status" value="1"/>
</dbReference>
<gene>
    <name evidence="4" type="primary">fliW</name>
    <name evidence="5" type="ORF">N783_11545</name>
</gene>
<keyword evidence="4" id="KW-0143">Chaperone</keyword>
<reference evidence="5 6" key="1">
    <citation type="submission" date="2013-08" db="EMBL/GenBank/DDBJ databases">
        <authorList>
            <person name="Huang J."/>
            <person name="Wang G."/>
        </authorList>
    </citation>
    <scope>NUCLEOTIDE SEQUENCE [LARGE SCALE GENOMIC DNA]</scope>
    <source>
        <strain evidence="5 6">BH030004</strain>
    </source>
</reference>
<evidence type="ECO:0000256" key="1">
    <source>
        <dbReference type="ARBA" id="ARBA00022490"/>
    </source>
</evidence>
<comment type="caution">
    <text evidence="5">The sequence shown here is derived from an EMBL/GenBank/DDBJ whole genome shotgun (WGS) entry which is preliminary data.</text>
</comment>
<keyword evidence="5" id="KW-0282">Flagellum</keyword>
<keyword evidence="3 4" id="KW-0810">Translation regulation</keyword>
<dbReference type="Pfam" id="PF02623">
    <property type="entry name" value="FliW"/>
    <property type="match status" value="1"/>
</dbReference>
<name>A0A0A5HT33_9BACI</name>
<proteinExistence type="inferred from homology"/>
<dbReference type="eggNOG" id="COG1699">
    <property type="taxonomic scope" value="Bacteria"/>
</dbReference>
<dbReference type="GO" id="GO:0006417">
    <property type="term" value="P:regulation of translation"/>
    <property type="evidence" value="ECO:0007669"/>
    <property type="project" value="UniProtKB-KW"/>
</dbReference>
<dbReference type="GO" id="GO:0005737">
    <property type="term" value="C:cytoplasm"/>
    <property type="evidence" value="ECO:0007669"/>
    <property type="project" value="UniProtKB-SubCell"/>
</dbReference>
<keyword evidence="1 4" id="KW-0963">Cytoplasm</keyword>
<evidence type="ECO:0000256" key="2">
    <source>
        <dbReference type="ARBA" id="ARBA00022795"/>
    </source>
</evidence>
<comment type="similarity">
    <text evidence="4">Belongs to the FliW family.</text>
</comment>
<dbReference type="Proteomes" id="UP000030403">
    <property type="component" value="Unassembled WGS sequence"/>
</dbReference>
<keyword evidence="6" id="KW-1185">Reference proteome</keyword>
<dbReference type="InterPro" id="IPR024046">
    <property type="entry name" value="Flagellar_assmbl_FliW_dom_sf"/>
</dbReference>
<dbReference type="InterPro" id="IPR003775">
    <property type="entry name" value="Flagellar_assembly_factor_FliW"/>
</dbReference>
<dbReference type="OrthoDB" id="9801235at2"/>
<dbReference type="RefSeq" id="WP_027445891.1">
    <property type="nucleotide sequence ID" value="NZ_AULJ01000018.1"/>
</dbReference>
<dbReference type="AlphaFoldDB" id="A0A0A5HT33"/>
<evidence type="ECO:0000256" key="4">
    <source>
        <dbReference type="HAMAP-Rule" id="MF_01185"/>
    </source>
</evidence>
<dbReference type="STRING" id="1385511.GCA_000425225_01866"/>
<organism evidence="5 6">
    <name type="scientific">Pontibacillus marinus BH030004 = DSM 16465</name>
    <dbReference type="NCBI Taxonomy" id="1385511"/>
    <lineage>
        <taxon>Bacteria</taxon>
        <taxon>Bacillati</taxon>
        <taxon>Bacillota</taxon>
        <taxon>Bacilli</taxon>
        <taxon>Bacillales</taxon>
        <taxon>Bacillaceae</taxon>
        <taxon>Pontibacillus</taxon>
    </lineage>
</organism>
<dbReference type="EMBL" id="AVPF01000028">
    <property type="protein sequence ID" value="KGX86797.1"/>
    <property type="molecule type" value="Genomic_DNA"/>
</dbReference>
<comment type="subunit">
    <text evidence="4">Interacts with translational regulator CsrA and flagellin(s).</text>
</comment>